<gene>
    <name evidence="4" type="ORF">GK047_25745</name>
</gene>
<accession>A0A6G4A4P7</accession>
<protein>
    <submittedName>
        <fullName evidence="4">ABC transporter substrate-binding protein</fullName>
    </submittedName>
</protein>
<dbReference type="InterPro" id="IPR022627">
    <property type="entry name" value="DUF3502"/>
</dbReference>
<evidence type="ECO:0000256" key="1">
    <source>
        <dbReference type="SAM" id="MobiDB-lite"/>
    </source>
</evidence>
<organism evidence="4">
    <name type="scientific">Paenibacillus sp. SYP-B3998</name>
    <dbReference type="NCBI Taxonomy" id="2678564"/>
    <lineage>
        <taxon>Bacteria</taxon>
        <taxon>Bacillati</taxon>
        <taxon>Bacillota</taxon>
        <taxon>Bacilli</taxon>
        <taxon>Bacillales</taxon>
        <taxon>Paenibacillaceae</taxon>
        <taxon>Paenibacillus</taxon>
    </lineage>
</organism>
<dbReference type="InterPro" id="IPR006059">
    <property type="entry name" value="SBP"/>
</dbReference>
<dbReference type="PROSITE" id="PS51257">
    <property type="entry name" value="PROKAR_LIPOPROTEIN"/>
    <property type="match status" value="1"/>
</dbReference>
<evidence type="ECO:0000259" key="3">
    <source>
        <dbReference type="Pfam" id="PF12010"/>
    </source>
</evidence>
<dbReference type="SUPFAM" id="SSF53850">
    <property type="entry name" value="Periplasmic binding protein-like II"/>
    <property type="match status" value="1"/>
</dbReference>
<proteinExistence type="predicted"/>
<evidence type="ECO:0000256" key="2">
    <source>
        <dbReference type="SAM" id="SignalP"/>
    </source>
</evidence>
<dbReference type="Pfam" id="PF01547">
    <property type="entry name" value="SBP_bac_1"/>
    <property type="match status" value="1"/>
</dbReference>
<sequence>MKVVKKNVLMLCILLLSVSFVLAGCSGGNSNDSGSGGDKQPVTTKNPSSENTPTTQLKPYKLKLVYPGSAQLDQAKVQEAMNKIMQPKINATIELMPIDWGQWDNKANLMIASREKFDIMFTAQWNGHAVNVSKGAFLPMNDDSLDKYGNLLKKHGQGIIDSLSPIFLEGAKINGKNYAVPTNKELAAQGGVIYRSDIAKELDLDMTKVKTIKDLEPILASVKEKRPGMTPLFLRNGDNFNAHYFVQTDALGDASIPGVILKDQDNTKVVLTSDLDRYNETLKITRDFMKKGYINKDAATTSLGTGEALKAGNIFMVVVPLKPGKDAEMANGISLQGKLKQIEMTPKTVSTGETSGSMLGISTTSEDPERAMMFINLLHTDKTLNNLLNFGVEGIHYDKVSDNIIKATDATKNYSPGSSWMFGNQFLNYIWDTEDPQKWDKFKEFNKDAKKSPGLGFTFNAEPVKTEVAALVNVGKEYDPPLDTGSVDSEKILPKFREKLKAAGLEKILAEKQKQLDAFLASKK</sequence>
<feature type="domain" description="DUF3502" evidence="3">
    <location>
        <begin position="454"/>
        <end position="521"/>
    </location>
</feature>
<dbReference type="RefSeq" id="WP_163953117.1">
    <property type="nucleotide sequence ID" value="NZ_JAAIKC010000016.1"/>
</dbReference>
<feature type="chain" id="PRO_5026065552" evidence="2">
    <location>
        <begin position="24"/>
        <end position="524"/>
    </location>
</feature>
<comment type="caution">
    <text evidence="4">The sequence shown here is derived from an EMBL/GenBank/DDBJ whole genome shotgun (WGS) entry which is preliminary data.</text>
</comment>
<dbReference type="AlphaFoldDB" id="A0A6G4A4P7"/>
<dbReference type="Gene3D" id="3.40.190.10">
    <property type="entry name" value="Periplasmic binding protein-like II"/>
    <property type="match status" value="2"/>
</dbReference>
<keyword evidence="2" id="KW-0732">Signal</keyword>
<dbReference type="PANTHER" id="PTHR43649:SF17">
    <property type="entry name" value="ABC TRANSPORTER SOLUTE BINDING PROTEIN-SUGAR TRANSPORT"/>
    <property type="match status" value="1"/>
</dbReference>
<evidence type="ECO:0000313" key="4">
    <source>
        <dbReference type="EMBL" id="NEW09352.1"/>
    </source>
</evidence>
<dbReference type="EMBL" id="JAAIKC010000016">
    <property type="protein sequence ID" value="NEW09352.1"/>
    <property type="molecule type" value="Genomic_DNA"/>
</dbReference>
<dbReference type="InterPro" id="IPR050490">
    <property type="entry name" value="Bact_solute-bd_prot1"/>
</dbReference>
<feature type="signal peptide" evidence="2">
    <location>
        <begin position="1"/>
        <end position="23"/>
    </location>
</feature>
<reference evidence="4" key="1">
    <citation type="submission" date="2020-02" db="EMBL/GenBank/DDBJ databases">
        <authorList>
            <person name="Shen X.-R."/>
            <person name="Zhang Y.-X."/>
        </authorList>
    </citation>
    <scope>NUCLEOTIDE SEQUENCE</scope>
    <source>
        <strain evidence="4">SYP-B3998</strain>
    </source>
</reference>
<dbReference type="PANTHER" id="PTHR43649">
    <property type="entry name" value="ARABINOSE-BINDING PROTEIN-RELATED"/>
    <property type="match status" value="1"/>
</dbReference>
<feature type="compositionally biased region" description="Polar residues" evidence="1">
    <location>
        <begin position="41"/>
        <end position="55"/>
    </location>
</feature>
<feature type="region of interest" description="Disordered" evidence="1">
    <location>
        <begin position="30"/>
        <end position="55"/>
    </location>
</feature>
<name>A0A6G4A4P7_9BACL</name>
<dbReference type="Pfam" id="PF12010">
    <property type="entry name" value="DUF3502"/>
    <property type="match status" value="1"/>
</dbReference>